<dbReference type="Gene3D" id="1.20.5.1030">
    <property type="entry name" value="Preprotein translocase secy subunit"/>
    <property type="match status" value="1"/>
</dbReference>
<keyword evidence="8 9" id="KW-0472">Membrane</keyword>
<dbReference type="RefSeq" id="WP_081462973.1">
    <property type="nucleotide sequence ID" value="NZ_CP028103.1"/>
</dbReference>
<dbReference type="EMBL" id="CP028103">
    <property type="protein sequence ID" value="AVQ30440.1"/>
    <property type="molecule type" value="Genomic_DNA"/>
</dbReference>
<accession>A0ABN5JEM1</accession>
<dbReference type="InterPro" id="IPR005807">
    <property type="entry name" value="SecE_bac"/>
</dbReference>
<organism evidence="10 11">
    <name type="scientific">Fusobacterium varium ATCC 27725</name>
    <dbReference type="NCBI Taxonomy" id="469618"/>
    <lineage>
        <taxon>Bacteria</taxon>
        <taxon>Fusobacteriati</taxon>
        <taxon>Fusobacteriota</taxon>
        <taxon>Fusobacteriia</taxon>
        <taxon>Fusobacteriales</taxon>
        <taxon>Fusobacteriaceae</taxon>
        <taxon>Fusobacterium</taxon>
    </lineage>
</organism>
<evidence type="ECO:0000256" key="5">
    <source>
        <dbReference type="ARBA" id="ARBA00022927"/>
    </source>
</evidence>
<evidence type="ECO:0000313" key="11">
    <source>
        <dbReference type="Proteomes" id="UP000241238"/>
    </source>
</evidence>
<keyword evidence="6 9" id="KW-1133">Transmembrane helix</keyword>
<keyword evidence="11" id="KW-1185">Reference proteome</keyword>
<keyword evidence="3" id="KW-1003">Cell membrane</keyword>
<comment type="subcellular location">
    <subcellularLocation>
        <location evidence="1">Membrane</location>
    </subcellularLocation>
</comment>
<dbReference type="Pfam" id="PF00584">
    <property type="entry name" value="SecE"/>
    <property type="match status" value="1"/>
</dbReference>
<evidence type="ECO:0000256" key="9">
    <source>
        <dbReference type="SAM" id="Phobius"/>
    </source>
</evidence>
<dbReference type="InterPro" id="IPR038379">
    <property type="entry name" value="SecE_sf"/>
</dbReference>
<keyword evidence="2" id="KW-0813">Transport</keyword>
<evidence type="ECO:0000256" key="2">
    <source>
        <dbReference type="ARBA" id="ARBA00022448"/>
    </source>
</evidence>
<evidence type="ECO:0000256" key="6">
    <source>
        <dbReference type="ARBA" id="ARBA00022989"/>
    </source>
</evidence>
<evidence type="ECO:0000256" key="3">
    <source>
        <dbReference type="ARBA" id="ARBA00022475"/>
    </source>
</evidence>
<evidence type="ECO:0000256" key="7">
    <source>
        <dbReference type="ARBA" id="ARBA00023010"/>
    </source>
</evidence>
<keyword evidence="7" id="KW-0811">Translocation</keyword>
<dbReference type="NCBIfam" id="TIGR00964">
    <property type="entry name" value="secE_bact"/>
    <property type="match status" value="1"/>
</dbReference>
<evidence type="ECO:0000256" key="1">
    <source>
        <dbReference type="ARBA" id="ARBA00004370"/>
    </source>
</evidence>
<proteinExistence type="predicted"/>
<feature type="transmembrane region" description="Helical" evidence="9">
    <location>
        <begin position="26"/>
        <end position="47"/>
    </location>
</feature>
<gene>
    <name evidence="10" type="primary">secE</name>
    <name evidence="10" type="ORF">C4N18_04070</name>
</gene>
<evidence type="ECO:0000313" key="10">
    <source>
        <dbReference type="EMBL" id="AVQ30440.1"/>
    </source>
</evidence>
<name>A0ABN5JEM1_FUSVA</name>
<dbReference type="Proteomes" id="UP000241238">
    <property type="component" value="Chromosome"/>
</dbReference>
<keyword evidence="5" id="KW-0653">Protein transport</keyword>
<dbReference type="PANTHER" id="PTHR33910">
    <property type="entry name" value="PROTEIN TRANSLOCASE SUBUNIT SECE"/>
    <property type="match status" value="1"/>
</dbReference>
<reference evidence="11" key="1">
    <citation type="journal article" date="2018" name="MSphere">
        <title>Fusobacterium Genomics Using MinION and Illumina Sequencing Enables Genome Completion and Correction.</title>
        <authorList>
            <person name="Todd S.M."/>
            <person name="Settlage R.E."/>
            <person name="Lahmers K.K."/>
            <person name="Slade D.J."/>
        </authorList>
    </citation>
    <scope>NUCLEOTIDE SEQUENCE [LARGE SCALE GENOMIC DNA]</scope>
    <source>
        <strain evidence="11">ATCC 27725</strain>
    </source>
</reference>
<sequence length="60" mass="6832">MNLFQGIKMEYSKVQWPKKEEIVNSTLWVIVMSLVLSVYLGVFDLIASRLLKVLVSLFGG</sequence>
<protein>
    <submittedName>
        <fullName evidence="10">Preprotein translocase subunit SecE</fullName>
    </submittedName>
</protein>
<evidence type="ECO:0000256" key="8">
    <source>
        <dbReference type="ARBA" id="ARBA00023136"/>
    </source>
</evidence>
<dbReference type="GeneID" id="77467157"/>
<dbReference type="PANTHER" id="PTHR33910:SF1">
    <property type="entry name" value="PROTEIN TRANSLOCASE SUBUNIT SECE"/>
    <property type="match status" value="1"/>
</dbReference>
<keyword evidence="4 9" id="KW-0812">Transmembrane</keyword>
<evidence type="ECO:0000256" key="4">
    <source>
        <dbReference type="ARBA" id="ARBA00022692"/>
    </source>
</evidence>
<dbReference type="InterPro" id="IPR001901">
    <property type="entry name" value="Translocase_SecE/Sec61-g"/>
</dbReference>